<dbReference type="Pfam" id="PF00487">
    <property type="entry name" value="FA_desaturase"/>
    <property type="match status" value="1"/>
</dbReference>
<dbReference type="Proteomes" id="UP000297245">
    <property type="component" value="Unassembled WGS sequence"/>
</dbReference>
<organism evidence="3 4">
    <name type="scientific">Dendrothele bispora (strain CBS 962.96)</name>
    <dbReference type="NCBI Taxonomy" id="1314807"/>
    <lineage>
        <taxon>Eukaryota</taxon>
        <taxon>Fungi</taxon>
        <taxon>Dikarya</taxon>
        <taxon>Basidiomycota</taxon>
        <taxon>Agaricomycotina</taxon>
        <taxon>Agaricomycetes</taxon>
        <taxon>Agaricomycetidae</taxon>
        <taxon>Agaricales</taxon>
        <taxon>Agaricales incertae sedis</taxon>
        <taxon>Dendrothele</taxon>
    </lineage>
</organism>
<gene>
    <name evidence="3" type="ORF">K435DRAFT_826068</name>
</gene>
<evidence type="ECO:0000259" key="2">
    <source>
        <dbReference type="Pfam" id="PF00487"/>
    </source>
</evidence>
<dbReference type="AlphaFoldDB" id="A0A4S8MS57"/>
<dbReference type="PANTHER" id="PTHR32100">
    <property type="entry name" value="OMEGA-6 FATTY ACID DESATURASE, CHLOROPLASTIC"/>
    <property type="match status" value="1"/>
</dbReference>
<evidence type="ECO:0000313" key="3">
    <source>
        <dbReference type="EMBL" id="THV05947.1"/>
    </source>
</evidence>
<accession>A0A4S8MS57</accession>
<evidence type="ECO:0000256" key="1">
    <source>
        <dbReference type="SAM" id="Phobius"/>
    </source>
</evidence>
<reference evidence="3 4" key="1">
    <citation type="journal article" date="2019" name="Nat. Ecol. Evol.">
        <title>Megaphylogeny resolves global patterns of mushroom evolution.</title>
        <authorList>
            <person name="Varga T."/>
            <person name="Krizsan K."/>
            <person name="Foldi C."/>
            <person name="Dima B."/>
            <person name="Sanchez-Garcia M."/>
            <person name="Sanchez-Ramirez S."/>
            <person name="Szollosi G.J."/>
            <person name="Szarkandi J.G."/>
            <person name="Papp V."/>
            <person name="Albert L."/>
            <person name="Andreopoulos W."/>
            <person name="Angelini C."/>
            <person name="Antonin V."/>
            <person name="Barry K.W."/>
            <person name="Bougher N.L."/>
            <person name="Buchanan P."/>
            <person name="Buyck B."/>
            <person name="Bense V."/>
            <person name="Catcheside P."/>
            <person name="Chovatia M."/>
            <person name="Cooper J."/>
            <person name="Damon W."/>
            <person name="Desjardin D."/>
            <person name="Finy P."/>
            <person name="Geml J."/>
            <person name="Haridas S."/>
            <person name="Hughes K."/>
            <person name="Justo A."/>
            <person name="Karasinski D."/>
            <person name="Kautmanova I."/>
            <person name="Kiss B."/>
            <person name="Kocsube S."/>
            <person name="Kotiranta H."/>
            <person name="LaButti K.M."/>
            <person name="Lechner B.E."/>
            <person name="Liimatainen K."/>
            <person name="Lipzen A."/>
            <person name="Lukacs Z."/>
            <person name="Mihaltcheva S."/>
            <person name="Morgado L.N."/>
            <person name="Niskanen T."/>
            <person name="Noordeloos M.E."/>
            <person name="Ohm R.A."/>
            <person name="Ortiz-Santana B."/>
            <person name="Ovrebo C."/>
            <person name="Racz N."/>
            <person name="Riley R."/>
            <person name="Savchenko A."/>
            <person name="Shiryaev A."/>
            <person name="Soop K."/>
            <person name="Spirin V."/>
            <person name="Szebenyi C."/>
            <person name="Tomsovsky M."/>
            <person name="Tulloss R.E."/>
            <person name="Uehling J."/>
            <person name="Grigoriev I.V."/>
            <person name="Vagvolgyi C."/>
            <person name="Papp T."/>
            <person name="Martin F.M."/>
            <person name="Miettinen O."/>
            <person name="Hibbett D.S."/>
            <person name="Nagy L.G."/>
        </authorList>
    </citation>
    <scope>NUCLEOTIDE SEQUENCE [LARGE SCALE GENOMIC DNA]</scope>
    <source>
        <strain evidence="3 4">CBS 962.96</strain>
    </source>
</reference>
<sequence>MASANFLNSLFKDGPEYERRKQTPFVPPNVTISQLRAAVPKQLLKKSTLKGMFYVTRDVFLAFIAYELAQLIESFSDVLFKNYGFISITTKWFLWSSYWFLQSVILAGWWCLAHEAGHGNISSIGWVNDTIGFILHTFLLIPYFPWRFTHSMHHKSTASVERDETHVPRTRSDYGLPDVNLARAIDYNDIFEETPLYTLGRLIVTQLAGMQIYLLTNVSGSPRHGSGANHFLPSSPLFNHSQRNRVIISDLGLVVMGFAFYTWTAEVGIHAFVKFYFIPYLLSNHWVVMLTYLHHSDPTIPVYRRGQWSFVRGALSTVDRPLLGNLGRFLLHNVTHDHISHHLFPNIPFYNQPKVTECIKTVLKENYNYDSTNSFRALYRSFTSCIFIEDEGDIVFYKDSQGKASRMLAKSVTE</sequence>
<keyword evidence="1" id="KW-1133">Transmembrane helix</keyword>
<feature type="domain" description="Fatty acid desaturase" evidence="2">
    <location>
        <begin position="95"/>
        <end position="367"/>
    </location>
</feature>
<keyword evidence="4" id="KW-1185">Reference proteome</keyword>
<feature type="transmembrane region" description="Helical" evidence="1">
    <location>
        <begin position="246"/>
        <end position="263"/>
    </location>
</feature>
<dbReference type="GO" id="GO:0006629">
    <property type="term" value="P:lipid metabolic process"/>
    <property type="evidence" value="ECO:0007669"/>
    <property type="project" value="InterPro"/>
</dbReference>
<feature type="transmembrane region" description="Helical" evidence="1">
    <location>
        <begin position="92"/>
        <end position="112"/>
    </location>
</feature>
<dbReference type="InterPro" id="IPR012171">
    <property type="entry name" value="Fatty_acid_desaturase"/>
</dbReference>
<dbReference type="InterPro" id="IPR005804">
    <property type="entry name" value="FA_desaturase_dom"/>
</dbReference>
<keyword evidence="1" id="KW-0812">Transmembrane</keyword>
<protein>
    <submittedName>
        <fullName evidence="3">Delta-12 fatty acid desaturase</fullName>
    </submittedName>
</protein>
<name>A0A4S8MS57_DENBC</name>
<evidence type="ECO:0000313" key="4">
    <source>
        <dbReference type="Proteomes" id="UP000297245"/>
    </source>
</evidence>
<feature type="transmembrane region" description="Helical" evidence="1">
    <location>
        <begin position="124"/>
        <end position="144"/>
    </location>
</feature>
<dbReference type="OrthoDB" id="1461976at2759"/>
<keyword evidence="1" id="KW-0472">Membrane</keyword>
<proteinExistence type="predicted"/>
<dbReference type="GO" id="GO:0016491">
    <property type="term" value="F:oxidoreductase activity"/>
    <property type="evidence" value="ECO:0007669"/>
    <property type="project" value="InterPro"/>
</dbReference>
<dbReference type="EMBL" id="ML179045">
    <property type="protein sequence ID" value="THV05947.1"/>
    <property type="molecule type" value="Genomic_DNA"/>
</dbReference>
<dbReference type="CDD" id="cd03507">
    <property type="entry name" value="Delta12-FADS-like"/>
    <property type="match status" value="1"/>
</dbReference>